<organism evidence="3 4">
    <name type="scientific">Chitinibacter fontanus</name>
    <dbReference type="NCBI Taxonomy" id="1737446"/>
    <lineage>
        <taxon>Bacteria</taxon>
        <taxon>Pseudomonadati</taxon>
        <taxon>Pseudomonadota</taxon>
        <taxon>Betaproteobacteria</taxon>
        <taxon>Neisseriales</taxon>
        <taxon>Chitinibacteraceae</taxon>
        <taxon>Chitinibacter</taxon>
    </lineage>
</organism>
<name>A0A7D5ZFR1_9NEIS</name>
<reference evidence="3 4" key="1">
    <citation type="journal article" date="2016" name="Int. J. Syst. Evol. Microbiol.">
        <title>Chitinibacter fontanus sp. nov., isolated from a spring.</title>
        <authorList>
            <person name="Sheu S.Y."/>
            <person name="Li Y.S."/>
            <person name="Young C.C."/>
            <person name="Chen W.M."/>
        </authorList>
    </citation>
    <scope>NUCLEOTIDE SEQUENCE [LARGE SCALE GENOMIC DNA]</scope>
    <source>
        <strain evidence="3 4">STM-7</strain>
    </source>
</reference>
<dbReference type="AlphaFoldDB" id="A0A7D5ZFR1"/>
<dbReference type="SUPFAM" id="SSF52038">
    <property type="entry name" value="Barstar-related"/>
    <property type="match status" value="1"/>
</dbReference>
<dbReference type="Proteomes" id="UP000510822">
    <property type="component" value="Chromosome"/>
</dbReference>
<sequence length="92" mass="10223">MSVGLHIHLRNISNLNDFYDQLTQQANLNRGFGRNLDALFDVLTTDLAGPICITWHGCEQSKQAMTGTQFADLMSVLNDAAAERVDLTIHPH</sequence>
<dbReference type="InterPro" id="IPR035905">
    <property type="entry name" value="Barstar-like_sf"/>
</dbReference>
<evidence type="ECO:0000256" key="1">
    <source>
        <dbReference type="ARBA" id="ARBA00006845"/>
    </source>
</evidence>
<dbReference type="Gene3D" id="3.30.370.10">
    <property type="entry name" value="Barstar-like"/>
    <property type="match status" value="1"/>
</dbReference>
<evidence type="ECO:0000313" key="3">
    <source>
        <dbReference type="EMBL" id="QLI82806.1"/>
    </source>
</evidence>
<feature type="domain" description="Barstar (barnase inhibitor)" evidence="2">
    <location>
        <begin position="5"/>
        <end position="83"/>
    </location>
</feature>
<evidence type="ECO:0000259" key="2">
    <source>
        <dbReference type="Pfam" id="PF01337"/>
    </source>
</evidence>
<dbReference type="InterPro" id="IPR000468">
    <property type="entry name" value="Barstar"/>
</dbReference>
<accession>A0A7D5ZFR1</accession>
<keyword evidence="4" id="KW-1185">Reference proteome</keyword>
<dbReference type="EMBL" id="CP058952">
    <property type="protein sequence ID" value="QLI82806.1"/>
    <property type="molecule type" value="Genomic_DNA"/>
</dbReference>
<comment type="similarity">
    <text evidence="1">Belongs to the barstar family.</text>
</comment>
<dbReference type="KEGG" id="cfon:HZU75_15450"/>
<proteinExistence type="inferred from homology"/>
<dbReference type="RefSeq" id="WP_180306880.1">
    <property type="nucleotide sequence ID" value="NZ_CP058952.1"/>
</dbReference>
<evidence type="ECO:0000313" key="4">
    <source>
        <dbReference type="Proteomes" id="UP000510822"/>
    </source>
</evidence>
<dbReference type="Pfam" id="PF01337">
    <property type="entry name" value="Barstar"/>
    <property type="match status" value="1"/>
</dbReference>
<gene>
    <name evidence="3" type="ORF">HZU75_15450</name>
</gene>
<protein>
    <submittedName>
        <fullName evidence="3">Barstar family protein</fullName>
    </submittedName>
</protein>